<dbReference type="InterPro" id="IPR036383">
    <property type="entry name" value="TSP1_rpt_sf"/>
</dbReference>
<dbReference type="PRINTS" id="PR01859">
    <property type="entry name" value="ADAMTS2"/>
</dbReference>
<keyword evidence="13" id="KW-0832">Ubl conjugation</keyword>
<dbReference type="InterPro" id="IPR041645">
    <property type="entry name" value="ADAMTS_CR_2"/>
</dbReference>
<sequence>MRTGLGQQLGTSSTSFRAGGQQTARSDSGEACEVCFDARILEETMMLGTEGGEGFVVKVRGLPWSCSADEVQRFFSDCKIQNGAQGIRFIYTREGRPSGEAFVELESEDEVKLALKKDRETMGHRYVEVFKSNNVEMDWVLKHTGPNSPDTANDGFVRLRGLPFGCSKEEIVQFFSGLEIVPNGITLPVDFQGRSTGEAFVQFASQEIAEKALKKHKERIGHRYIEIFKSSRAEVRTHYDPPRKLMAMQRPGPYDRPGAGRGYNSIGRGAGFERMRRGAYGGGYGGYDDYNGYNDGYGFGSDRFGRDLNYCFSGMSDHRYGDGGSTFQSTTGHCVHMRGLPYRATENDIYNFFSPLNPVRVHIEIGPDGRVTGEADVEFATHEDAVAAMSKDKANMQHRYVELFLNSTAGASGGAYANQSSYGGPASQQLSGGYGGGYGGQSSMSGYGGPLGHGAERILAVPVRTDAQGRLLSHVVSEATTGAGVRARRAAPVQTSGFPGGSEEDPGDRLFYNVTVFGRDLHLRLRPNARLVAPGATVEWQGETGATRVEPLLGTCLYVGDVAGLAKASSVALSNCDGLAGLIRTEEEEFFIEPLEKGLVAQEAEQGRVHVVYRRPPTPRTPPLEGPQALDTGASLGNLDSLSQALGVLEERVNSSRRRARRHAADDDYNIEVLLGVDDSVVQFHGKEHVQKYLLTLMNIVNEIYHDESLGAHINVVLVRIILLSYGKSMSLIEIGNPSQSLENVCRWAYLQQKPDTGHDEYHDHAIFLTRQDFGPSGMQGYAPVTGMCHPVRSCTLNHEDGFSSAFVVAHETGHVLGMEHDGQGNRCGDEVRLGSIMAPLVQAAFHRFHWSRCSQQELSRYLHSYDCLRDDPFAHDWPALPQLPGLHYSMNEQCRFDFGLGYMMCTAFRTFDPCKQLWCSHPDNPYFCKTKKGPPLDGTMCAPGKHCFKGHCIWLTPDILKRDGNWGAWTPFGSCSRTCGTGVKFRTRQCDNPHPANGGRTCSGLAYDFQLCSTQDCPDSLADFREEQCRQWDLYFEHGDGQHHWLPHEHRDAKERCHLYCESKETGEVVSMKRMVHDGTRCSYKDAFSLCVRGDCRKVGCDGVIGSSKQEDKCGVCGGDNTHCKVVKGTFTRSPKKQGYIKMFEIPAGARHLLIQEADATDHHLAVKNVETGKFILNEENNLDPNSRSFIAMGVEWEYRDEDGRETLQTMGPLHGTITVLVIPEGDARISLTYKYMIHEDSLNVDDNNVLEDDSVSHEWALKKWSPCSKPCGGGSQFTKYGCRRKLDHKMVHRAFCSALTKPKAIRRACNPQECSQPVWVTGEWEPCSHSCGRTGMQVRSVRCIQPLHDNTTRSVHTKHCNDNRPESRRACNRELCPGRWRAGPWSQCSVTCGNGTQERPVLCRTVDDSFGVCLEKRPETARICRLGPCPRNISDPSKKSYVVQWLSRPDPDSPTQKTSSKSHCQGDKSMFCRMEVLSRYCSIPGYNKLCCKSCNLRNNITNMDDGAEPPPGKHNDIDVFMPTLPGPTLATEVQPSPGTPLGVPLNVSSTNATEDHPETNAVDVPYKIHGLDDEVQPPNLIPRRPSPYERTRNQRIQELIDAMRKKGTLGKF</sequence>
<dbReference type="FunFam" id="2.20.100.10:FF:000006">
    <property type="entry name" value="A disintegrin and metalloproteinase with thrombospondin motifs 1"/>
    <property type="match status" value="1"/>
</dbReference>
<dbReference type="FunFam" id="3.30.70.330:FF:000031">
    <property type="entry name" value="Heterogeneous nuclear ribonucleoprotein h3 isoform"/>
    <property type="match status" value="1"/>
</dbReference>
<dbReference type="FunFam" id="2.60.120.830:FF:000001">
    <property type="entry name" value="A disintegrin and metalloproteinase with thrombospondin motifs 1"/>
    <property type="match status" value="1"/>
</dbReference>
<dbReference type="InterPro" id="IPR035979">
    <property type="entry name" value="RBD_domain_sf"/>
</dbReference>
<evidence type="ECO:0000256" key="7">
    <source>
        <dbReference type="ARBA" id="ARBA00022670"/>
    </source>
</evidence>
<dbReference type="InterPro" id="IPR010909">
    <property type="entry name" value="PLAC"/>
</dbReference>
<organism evidence="31 32">
    <name type="scientific">Sciurus carolinensis</name>
    <name type="common">Eastern gray squirrel</name>
    <dbReference type="NCBI Taxonomy" id="30640"/>
    <lineage>
        <taxon>Eukaryota</taxon>
        <taxon>Metazoa</taxon>
        <taxon>Chordata</taxon>
        <taxon>Craniata</taxon>
        <taxon>Vertebrata</taxon>
        <taxon>Euteleostomi</taxon>
        <taxon>Mammalia</taxon>
        <taxon>Eutheria</taxon>
        <taxon>Euarchontoglires</taxon>
        <taxon>Glires</taxon>
        <taxon>Rodentia</taxon>
        <taxon>Sciuromorpha</taxon>
        <taxon>Sciuridae</taxon>
        <taxon>Sciurinae</taxon>
        <taxon>Sciurini</taxon>
        <taxon>Sciurus</taxon>
    </lineage>
</organism>
<keyword evidence="16" id="KW-0482">Metalloprotease</keyword>
<accession>A0AA41MY95</accession>
<dbReference type="InterPro" id="IPR050439">
    <property type="entry name" value="ADAMTS_ADAMTS-like"/>
</dbReference>
<dbReference type="Gene3D" id="2.20.100.10">
    <property type="entry name" value="Thrombospondin type-1 (TSP1) repeat"/>
    <property type="match status" value="4"/>
</dbReference>
<evidence type="ECO:0000313" key="32">
    <source>
        <dbReference type="Proteomes" id="UP001166674"/>
    </source>
</evidence>
<dbReference type="InterPro" id="IPR024079">
    <property type="entry name" value="MetalloPept_cat_dom_sf"/>
</dbReference>
<keyword evidence="23" id="KW-0106">Calcium</keyword>
<gene>
    <name evidence="31" type="ORF">SUZIE_157110</name>
</gene>
<keyword evidence="19" id="KW-0325">Glycoprotein</keyword>
<evidence type="ECO:0000256" key="22">
    <source>
        <dbReference type="PIRSR" id="PIRSR613273-1"/>
    </source>
</evidence>
<keyword evidence="17" id="KW-0865">Zymogen</keyword>
<dbReference type="Pfam" id="PF01562">
    <property type="entry name" value="Pep_M12B_propep"/>
    <property type="match status" value="1"/>
</dbReference>
<dbReference type="CDD" id="cd12729">
    <property type="entry name" value="RRM1_hnRNPH_hnRNPH2_hnRNPF"/>
    <property type="match status" value="1"/>
</dbReference>
<feature type="binding site" evidence="23">
    <location>
        <position position="672"/>
    </location>
    <ligand>
        <name>Ca(2+)</name>
        <dbReference type="ChEBI" id="CHEBI:29108"/>
        <label>2</label>
    </ligand>
</feature>
<evidence type="ECO:0000256" key="24">
    <source>
        <dbReference type="PIRSR" id="PIRSR613273-3"/>
    </source>
</evidence>
<dbReference type="PROSITE" id="PS50900">
    <property type="entry name" value="PLAC"/>
    <property type="match status" value="1"/>
</dbReference>
<dbReference type="InterPro" id="IPR002870">
    <property type="entry name" value="Peptidase_M12B_N"/>
</dbReference>
<dbReference type="FunFam" id="2.20.100.10:FF:000011">
    <property type="entry name" value="A disintegrin and metalloproteinase with thrombospondin motifs 3"/>
    <property type="match status" value="1"/>
</dbReference>
<keyword evidence="7" id="KW-0645">Protease</keyword>
<comment type="caution">
    <text evidence="31">The sequence shown here is derived from an EMBL/GenBank/DDBJ whole genome shotgun (WGS) entry which is preliminary data.</text>
</comment>
<evidence type="ECO:0000256" key="11">
    <source>
        <dbReference type="ARBA" id="ARBA00022801"/>
    </source>
</evidence>
<evidence type="ECO:0000256" key="21">
    <source>
        <dbReference type="ARBA" id="ARBA00023274"/>
    </source>
</evidence>
<feature type="binding site" evidence="23">
    <location>
        <position position="871"/>
    </location>
    <ligand>
        <name>Ca(2+)</name>
        <dbReference type="ChEBI" id="CHEBI:29108"/>
        <label>2</label>
    </ligand>
</feature>
<evidence type="ECO:0000256" key="9">
    <source>
        <dbReference type="ARBA" id="ARBA00022729"/>
    </source>
</evidence>
<feature type="disulfide bond" evidence="24">
    <location>
        <begin position="976"/>
        <end position="1013"/>
    </location>
</feature>
<keyword evidence="5" id="KW-0272">Extracellular matrix</keyword>
<dbReference type="FunFam" id="3.40.390.10:FF:000008">
    <property type="entry name" value="A disintegrin and metalloproteinase with thrombospondin motifs 3"/>
    <property type="match status" value="1"/>
</dbReference>
<dbReference type="GO" id="GO:0003723">
    <property type="term" value="F:RNA binding"/>
    <property type="evidence" value="ECO:0007669"/>
    <property type="project" value="UniProtKB-UniRule"/>
</dbReference>
<dbReference type="InterPro" id="IPR045371">
    <property type="entry name" value="ADAMTS_CR_3"/>
</dbReference>
<feature type="disulfide bond" evidence="24">
    <location>
        <begin position="828"/>
        <end position="854"/>
    </location>
</feature>
<dbReference type="Gene3D" id="3.40.390.10">
    <property type="entry name" value="Collagenase (Catalytic Domain)"/>
    <property type="match status" value="1"/>
</dbReference>
<evidence type="ECO:0000256" key="27">
    <source>
        <dbReference type="SAM" id="MobiDB-lite"/>
    </source>
</evidence>
<evidence type="ECO:0000256" key="14">
    <source>
        <dbReference type="ARBA" id="ARBA00022884"/>
    </source>
</evidence>
<keyword evidence="15" id="KW-0007">Acetylation</keyword>
<dbReference type="CDD" id="cd12731">
    <property type="entry name" value="RRM2_hnRNPH_hnRNPH2_hnRNPF"/>
    <property type="match status" value="1"/>
</dbReference>
<dbReference type="InterPro" id="IPR012677">
    <property type="entry name" value="Nucleotide-bd_a/b_plait_sf"/>
</dbReference>
<dbReference type="Gene3D" id="3.30.70.330">
    <property type="match status" value="3"/>
</dbReference>
<feature type="region of interest" description="Disordered" evidence="27">
    <location>
        <begin position="1"/>
        <end position="24"/>
    </location>
</feature>
<feature type="binding site" evidence="23 26">
    <location>
        <position position="811"/>
    </location>
    <ligand>
        <name>Zn(2+)</name>
        <dbReference type="ChEBI" id="CHEBI:29105"/>
        <note>catalytic</note>
    </ligand>
</feature>
<evidence type="ECO:0000256" key="13">
    <source>
        <dbReference type="ARBA" id="ARBA00022843"/>
    </source>
</evidence>
<feature type="disulfide bond" evidence="24">
    <location>
        <begin position="991"/>
        <end position="1003"/>
    </location>
</feature>
<dbReference type="SMART" id="SM00209">
    <property type="entry name" value="TSP1"/>
    <property type="match status" value="4"/>
</dbReference>
<feature type="binding site" evidence="23">
    <location>
        <position position="672"/>
    </location>
    <ligand>
        <name>Ca(2+)</name>
        <dbReference type="ChEBI" id="CHEBI:29108"/>
        <label>1</label>
    </ligand>
</feature>
<dbReference type="SUPFAM" id="SSF82895">
    <property type="entry name" value="TSP-1 type 1 repeat"/>
    <property type="match status" value="4"/>
</dbReference>
<feature type="binding site" evidence="23 26">
    <location>
        <position position="815"/>
    </location>
    <ligand>
        <name>Zn(2+)</name>
        <dbReference type="ChEBI" id="CHEBI:29105"/>
        <note>catalytic</note>
    </ligand>
</feature>
<keyword evidence="6" id="KW-0597">Phosphoprotein</keyword>
<dbReference type="SMART" id="SM00360">
    <property type="entry name" value="RRM"/>
    <property type="match status" value="3"/>
</dbReference>
<dbReference type="Pfam" id="PF01421">
    <property type="entry name" value="Reprolysin"/>
    <property type="match status" value="1"/>
</dbReference>
<feature type="binding site" evidence="23">
    <location>
        <position position="871"/>
    </location>
    <ligand>
        <name>Ca(2+)</name>
        <dbReference type="ChEBI" id="CHEBI:29108"/>
        <label>1</label>
    </ligand>
</feature>
<evidence type="ECO:0000256" key="3">
    <source>
        <dbReference type="ARBA" id="ARBA00022499"/>
    </source>
</evidence>
<keyword evidence="4" id="KW-0964">Secreted</keyword>
<comment type="subcellular location">
    <subcellularLocation>
        <location evidence="2">Nucleus</location>
        <location evidence="2">Nucleoplasm</location>
    </subcellularLocation>
    <subcellularLocation>
        <location evidence="1">Secreted</location>
        <location evidence="1">Extracellular space</location>
        <location evidence="1">Extracellular matrix</location>
    </subcellularLocation>
</comment>
<feature type="binding site" evidence="23">
    <location>
        <position position="764"/>
    </location>
    <ligand>
        <name>Ca(2+)</name>
        <dbReference type="ChEBI" id="CHEBI:29108"/>
        <label>1</label>
    </ligand>
</feature>
<feature type="binding site" evidence="23">
    <location>
        <position position="868"/>
    </location>
    <ligand>
        <name>Ca(2+)</name>
        <dbReference type="ChEBI" id="CHEBI:29108"/>
        <label>1</label>
    </ligand>
</feature>
<evidence type="ECO:0000256" key="2">
    <source>
        <dbReference type="ARBA" id="ARBA00004642"/>
    </source>
</evidence>
<dbReference type="GO" id="GO:0006508">
    <property type="term" value="P:proteolysis"/>
    <property type="evidence" value="ECO:0007669"/>
    <property type="project" value="UniProtKB-KW"/>
</dbReference>
<evidence type="ECO:0000256" key="18">
    <source>
        <dbReference type="ARBA" id="ARBA00023157"/>
    </source>
</evidence>
<evidence type="ECO:0000259" key="28">
    <source>
        <dbReference type="PROSITE" id="PS50102"/>
    </source>
</evidence>
<dbReference type="PANTHER" id="PTHR13723:SF141">
    <property type="entry name" value="A DISINTEGRIN AND METALLOPROTEINASE WITH THROMBOSPONDIN MOTIFS 2"/>
    <property type="match status" value="1"/>
</dbReference>
<feature type="domain" description="Peptidase M12B" evidence="29">
    <location>
        <begin position="669"/>
        <end position="873"/>
    </location>
</feature>
<dbReference type="Proteomes" id="UP001166674">
    <property type="component" value="Unassembled WGS sequence"/>
</dbReference>
<dbReference type="PROSITE" id="PS50092">
    <property type="entry name" value="TSP1"/>
    <property type="match status" value="4"/>
</dbReference>
<keyword evidence="8 23" id="KW-0479">Metal-binding</keyword>
<keyword evidence="18 24" id="KW-1015">Disulfide bond</keyword>
<evidence type="ECO:0000256" key="17">
    <source>
        <dbReference type="ARBA" id="ARBA00023145"/>
    </source>
</evidence>
<dbReference type="GO" id="GO:0030199">
    <property type="term" value="P:collagen fibril organization"/>
    <property type="evidence" value="ECO:0007669"/>
    <property type="project" value="UniProtKB-ARBA"/>
</dbReference>
<feature type="disulfide bond" evidence="24">
    <location>
        <begin position="895"/>
        <end position="920"/>
    </location>
</feature>
<feature type="domain" description="RRM" evidence="28">
    <location>
        <begin position="55"/>
        <end position="134"/>
    </location>
</feature>
<evidence type="ECO:0000256" key="26">
    <source>
        <dbReference type="PROSITE-ProRule" id="PRU00276"/>
    </source>
</evidence>
<keyword evidence="21" id="KW-0687">Ribonucleoprotein</keyword>
<dbReference type="Pfam" id="PF00090">
    <property type="entry name" value="TSP_1"/>
    <property type="match status" value="1"/>
</dbReference>
<dbReference type="PROSITE" id="PS50215">
    <property type="entry name" value="ADAM_MEPRO"/>
    <property type="match status" value="1"/>
</dbReference>
<dbReference type="FunFam" id="2.20.100.10:FF:000030">
    <property type="entry name" value="A disintegrin and metalloproteinase with thrombospondin motifs 3"/>
    <property type="match status" value="1"/>
</dbReference>
<dbReference type="InterPro" id="IPR000884">
    <property type="entry name" value="TSP1_rpt"/>
</dbReference>
<evidence type="ECO:0000259" key="30">
    <source>
        <dbReference type="PROSITE" id="PS50900"/>
    </source>
</evidence>
<keyword evidence="12 23" id="KW-0862">Zinc</keyword>
<dbReference type="GO" id="GO:0004222">
    <property type="term" value="F:metalloendopeptidase activity"/>
    <property type="evidence" value="ECO:0007669"/>
    <property type="project" value="InterPro"/>
</dbReference>
<dbReference type="GO" id="GO:0008270">
    <property type="term" value="F:zinc ion binding"/>
    <property type="evidence" value="ECO:0007669"/>
    <property type="project" value="InterPro"/>
</dbReference>
<dbReference type="FunFam" id="3.40.1620.60:FF:000001">
    <property type="entry name" value="A disintegrin and metalloproteinase with thrombospondin motifs 3"/>
    <property type="match status" value="1"/>
</dbReference>
<feature type="domain" description="RRM" evidence="28">
    <location>
        <begin position="333"/>
        <end position="408"/>
    </location>
</feature>
<dbReference type="SUPFAM" id="SSF55486">
    <property type="entry name" value="Metalloproteases ('zincins'), catalytic domain"/>
    <property type="match status" value="1"/>
</dbReference>
<protein>
    <submittedName>
        <fullName evidence="31">A disintegrin and metalloproteinase with thrombospondin motifs 2</fullName>
    </submittedName>
</protein>
<keyword evidence="3" id="KW-1017">Isopeptide bond</keyword>
<comment type="caution">
    <text evidence="26">Lacks conserved residue(s) required for the propagation of feature annotation.</text>
</comment>
<dbReference type="InterPro" id="IPR013275">
    <property type="entry name" value="Pept_M12B_ADAM-TS2"/>
</dbReference>
<evidence type="ECO:0000256" key="5">
    <source>
        <dbReference type="ARBA" id="ARBA00022530"/>
    </source>
</evidence>
<dbReference type="Pfam" id="PF00076">
    <property type="entry name" value="RRM_1"/>
    <property type="match status" value="3"/>
</dbReference>
<dbReference type="InterPro" id="IPR012996">
    <property type="entry name" value="Znf_CHHC"/>
</dbReference>
<feature type="disulfide bond" evidence="24">
    <location>
        <begin position="906"/>
        <end position="929"/>
    </location>
</feature>
<proteinExistence type="predicted"/>
<feature type="disulfide bond" evidence="24">
    <location>
        <begin position="942"/>
        <end position="953"/>
    </location>
</feature>
<dbReference type="GO" id="GO:1990904">
    <property type="term" value="C:ribonucleoprotein complex"/>
    <property type="evidence" value="ECO:0007669"/>
    <property type="project" value="UniProtKB-KW"/>
</dbReference>
<evidence type="ECO:0000259" key="29">
    <source>
        <dbReference type="PROSITE" id="PS50215"/>
    </source>
</evidence>
<evidence type="ECO:0000256" key="25">
    <source>
        <dbReference type="PROSITE-ProRule" id="PRU00176"/>
    </source>
</evidence>
<feature type="disulfide bond" evidence="24">
    <location>
        <begin position="789"/>
        <end position="868"/>
    </location>
</feature>
<feature type="active site" evidence="22 26">
    <location>
        <position position="812"/>
    </location>
</feature>
<dbReference type="PROSITE" id="PS50102">
    <property type="entry name" value="RRM"/>
    <property type="match status" value="3"/>
</dbReference>
<dbReference type="FunFam" id="3.30.70.330:FF:000071">
    <property type="entry name" value="heterogeneous nuclear ribonucleoprotein H isoform X1"/>
    <property type="match status" value="1"/>
</dbReference>
<evidence type="ECO:0000313" key="31">
    <source>
        <dbReference type="EMBL" id="MBZ3880271.1"/>
    </source>
</evidence>
<evidence type="ECO:0000256" key="4">
    <source>
        <dbReference type="ARBA" id="ARBA00022525"/>
    </source>
</evidence>
<keyword evidence="9" id="KW-0732">Signal</keyword>
<feature type="domain" description="RRM" evidence="28">
    <location>
        <begin position="155"/>
        <end position="232"/>
    </location>
</feature>
<dbReference type="SUPFAM" id="SSF54928">
    <property type="entry name" value="RNA-binding domain, RBD"/>
    <property type="match status" value="3"/>
</dbReference>
<dbReference type="InterPro" id="IPR000504">
    <property type="entry name" value="RRM_dom"/>
</dbReference>
<dbReference type="Gene3D" id="3.40.1620.60">
    <property type="match status" value="1"/>
</dbReference>
<name>A0AA41MY95_SCICA</name>
<feature type="domain" description="PLAC" evidence="30">
    <location>
        <begin position="1462"/>
        <end position="1500"/>
    </location>
</feature>
<evidence type="ECO:0000256" key="15">
    <source>
        <dbReference type="ARBA" id="ARBA00022990"/>
    </source>
</evidence>
<dbReference type="Pfam" id="PF17771">
    <property type="entry name" value="ADAMTS_CR_2"/>
    <property type="match status" value="1"/>
</dbReference>
<dbReference type="CDD" id="cd04273">
    <property type="entry name" value="ZnMc_ADAMTS_like"/>
    <property type="match status" value="1"/>
</dbReference>
<dbReference type="Pfam" id="PF05986">
    <property type="entry name" value="ADAMTS_spacer1"/>
    <property type="match status" value="1"/>
</dbReference>
<keyword evidence="11" id="KW-0378">Hydrolase</keyword>
<comment type="cofactor">
    <cofactor evidence="23">
        <name>Zn(2+)</name>
        <dbReference type="ChEBI" id="CHEBI:29105"/>
    </cofactor>
    <text evidence="23">Binds 1 zinc ion per subunit.</text>
</comment>
<feature type="disulfide bond" evidence="24">
    <location>
        <begin position="915"/>
        <end position="948"/>
    </location>
</feature>
<evidence type="ECO:0000256" key="10">
    <source>
        <dbReference type="ARBA" id="ARBA00022737"/>
    </source>
</evidence>
<dbReference type="Pfam" id="PF08080">
    <property type="entry name" value="zf-RNPHF"/>
    <property type="match status" value="1"/>
</dbReference>
<feature type="binding site" evidence="23 26">
    <location>
        <position position="821"/>
    </location>
    <ligand>
        <name>Zn(2+)</name>
        <dbReference type="ChEBI" id="CHEBI:29105"/>
        <note>catalytic</note>
    </ligand>
</feature>
<dbReference type="Gene3D" id="2.60.120.830">
    <property type="match status" value="1"/>
</dbReference>
<evidence type="ECO:0000256" key="16">
    <source>
        <dbReference type="ARBA" id="ARBA00023049"/>
    </source>
</evidence>
<dbReference type="Pfam" id="PF19236">
    <property type="entry name" value="ADAMTS_CR_3"/>
    <property type="match status" value="1"/>
</dbReference>
<dbReference type="EMBL" id="JAATJV010371599">
    <property type="protein sequence ID" value="MBZ3880271.1"/>
    <property type="molecule type" value="Genomic_DNA"/>
</dbReference>
<keyword evidence="14 25" id="KW-0694">RNA-binding</keyword>
<dbReference type="InterPro" id="IPR010294">
    <property type="entry name" value="ADAMTS_spacer1"/>
</dbReference>
<dbReference type="InterPro" id="IPR013273">
    <property type="entry name" value="ADAMTS/ADAMTS-like"/>
</dbReference>
<feature type="disulfide bond" evidence="24">
    <location>
        <begin position="980"/>
        <end position="1018"/>
    </location>
</feature>
<evidence type="ECO:0000256" key="20">
    <source>
        <dbReference type="ARBA" id="ARBA00023242"/>
    </source>
</evidence>
<dbReference type="GO" id="GO:0005654">
    <property type="term" value="C:nucleoplasm"/>
    <property type="evidence" value="ECO:0007669"/>
    <property type="project" value="UniProtKB-SubCell"/>
</dbReference>
<dbReference type="PANTHER" id="PTHR13723">
    <property type="entry name" value="ADAMTS A DISINTEGRIN AND METALLOPROTEASE WITH THROMBOSPONDIN MOTIFS PROTEASE"/>
    <property type="match status" value="1"/>
</dbReference>
<reference evidence="31" key="1">
    <citation type="submission" date="2020-03" db="EMBL/GenBank/DDBJ databases">
        <title>Studies in the Genomics of Life Span.</title>
        <authorList>
            <person name="Glass D."/>
        </authorList>
    </citation>
    <scope>NUCLEOTIDE SEQUENCE</scope>
    <source>
        <strain evidence="31">SUZIE</strain>
        <tissue evidence="31">Muscle</tissue>
    </source>
</reference>
<dbReference type="InterPro" id="IPR001590">
    <property type="entry name" value="Peptidase_M12B"/>
</dbReference>
<dbReference type="GO" id="GO:0031012">
    <property type="term" value="C:extracellular matrix"/>
    <property type="evidence" value="ECO:0007669"/>
    <property type="project" value="TreeGrafter"/>
</dbReference>
<dbReference type="CDD" id="cd12506">
    <property type="entry name" value="RRM3_hnRNPH_CRSF1_like"/>
    <property type="match status" value="1"/>
</dbReference>
<dbReference type="FunFam" id="3.30.70.330:FF:000075">
    <property type="entry name" value="Heterogeneous nuclear ribonucleoprotein H1 (H)"/>
    <property type="match status" value="1"/>
</dbReference>
<evidence type="ECO:0000256" key="6">
    <source>
        <dbReference type="ARBA" id="ARBA00022553"/>
    </source>
</evidence>
<dbReference type="Pfam" id="PF19030">
    <property type="entry name" value="TSP1_ADAMTS"/>
    <property type="match status" value="3"/>
</dbReference>
<dbReference type="PRINTS" id="PR01857">
    <property type="entry name" value="ADAMTSFAMILY"/>
</dbReference>
<evidence type="ECO:0000256" key="1">
    <source>
        <dbReference type="ARBA" id="ARBA00004498"/>
    </source>
</evidence>
<keyword evidence="20" id="KW-0539">Nucleus</keyword>
<keyword evidence="10" id="KW-0677">Repeat</keyword>
<keyword evidence="32" id="KW-1185">Reference proteome</keyword>
<evidence type="ECO:0000256" key="19">
    <source>
        <dbReference type="ARBA" id="ARBA00023180"/>
    </source>
</evidence>
<evidence type="ECO:0000256" key="8">
    <source>
        <dbReference type="ARBA" id="ARBA00022723"/>
    </source>
</evidence>
<evidence type="ECO:0000256" key="12">
    <source>
        <dbReference type="ARBA" id="ARBA00022833"/>
    </source>
</evidence>
<feature type="disulfide bond" evidence="24">
    <location>
        <begin position="746"/>
        <end position="795"/>
    </location>
</feature>
<evidence type="ECO:0000256" key="23">
    <source>
        <dbReference type="PIRSR" id="PIRSR613273-2"/>
    </source>
</evidence>